<feature type="compositionally biased region" description="Basic residues" evidence="1">
    <location>
        <begin position="80"/>
        <end position="96"/>
    </location>
</feature>
<accession>J3KZM8</accession>
<name>J3KZM8_ORYBR</name>
<protein>
    <submittedName>
        <fullName evidence="2">Uncharacterized protein</fullName>
    </submittedName>
</protein>
<evidence type="ECO:0000313" key="2">
    <source>
        <dbReference type="EnsemblPlants" id="OB01G24340.1"/>
    </source>
</evidence>
<dbReference type="EnsemblPlants" id="OB01G24340.1">
    <property type="protein sequence ID" value="OB01G24340.1"/>
    <property type="gene ID" value="OB01G24340"/>
</dbReference>
<keyword evidence="3" id="KW-1185">Reference proteome</keyword>
<organism evidence="2">
    <name type="scientific">Oryza brachyantha</name>
    <name type="common">malo sina</name>
    <dbReference type="NCBI Taxonomy" id="4533"/>
    <lineage>
        <taxon>Eukaryota</taxon>
        <taxon>Viridiplantae</taxon>
        <taxon>Streptophyta</taxon>
        <taxon>Embryophyta</taxon>
        <taxon>Tracheophyta</taxon>
        <taxon>Spermatophyta</taxon>
        <taxon>Magnoliopsida</taxon>
        <taxon>Liliopsida</taxon>
        <taxon>Poales</taxon>
        <taxon>Poaceae</taxon>
        <taxon>BOP clade</taxon>
        <taxon>Oryzoideae</taxon>
        <taxon>Oryzeae</taxon>
        <taxon>Oryzinae</taxon>
        <taxon>Oryza</taxon>
    </lineage>
</organism>
<dbReference type="AlphaFoldDB" id="J3KZM8"/>
<dbReference type="Gramene" id="OB01G24340.1">
    <property type="protein sequence ID" value="OB01G24340.1"/>
    <property type="gene ID" value="OB01G24340"/>
</dbReference>
<feature type="region of interest" description="Disordered" evidence="1">
    <location>
        <begin position="47"/>
        <end position="96"/>
    </location>
</feature>
<dbReference type="Proteomes" id="UP000006038">
    <property type="component" value="Chromosome 1"/>
</dbReference>
<evidence type="ECO:0000256" key="1">
    <source>
        <dbReference type="SAM" id="MobiDB-lite"/>
    </source>
</evidence>
<evidence type="ECO:0000313" key="3">
    <source>
        <dbReference type="Proteomes" id="UP000006038"/>
    </source>
</evidence>
<dbReference type="HOGENOM" id="CLU_2365766_0_0_1"/>
<proteinExistence type="predicted"/>
<reference evidence="2" key="2">
    <citation type="submission" date="2013-04" db="UniProtKB">
        <authorList>
            <consortium name="EnsemblPlants"/>
        </authorList>
    </citation>
    <scope>IDENTIFICATION</scope>
</reference>
<sequence>MICSIVFPFQFDEFVAVRRVAKSEHDGTTIPIPPRPIETQAGTYIQKRGFHTRGTNPAMVETGSGQEETEPSDSPTLSRRWGRSAAPRRARRGGPR</sequence>
<reference evidence="2" key="1">
    <citation type="journal article" date="2013" name="Nat. Commun.">
        <title>Whole-genome sequencing of Oryza brachyantha reveals mechanisms underlying Oryza genome evolution.</title>
        <authorList>
            <person name="Chen J."/>
            <person name="Huang Q."/>
            <person name="Gao D."/>
            <person name="Wang J."/>
            <person name="Lang Y."/>
            <person name="Liu T."/>
            <person name="Li B."/>
            <person name="Bai Z."/>
            <person name="Luis Goicoechea J."/>
            <person name="Liang C."/>
            <person name="Chen C."/>
            <person name="Zhang W."/>
            <person name="Sun S."/>
            <person name="Liao Y."/>
            <person name="Zhang X."/>
            <person name="Yang L."/>
            <person name="Song C."/>
            <person name="Wang M."/>
            <person name="Shi J."/>
            <person name="Liu G."/>
            <person name="Liu J."/>
            <person name="Zhou H."/>
            <person name="Zhou W."/>
            <person name="Yu Q."/>
            <person name="An N."/>
            <person name="Chen Y."/>
            <person name="Cai Q."/>
            <person name="Wang B."/>
            <person name="Liu B."/>
            <person name="Min J."/>
            <person name="Huang Y."/>
            <person name="Wu H."/>
            <person name="Li Z."/>
            <person name="Zhang Y."/>
            <person name="Yin Y."/>
            <person name="Song W."/>
            <person name="Jiang J."/>
            <person name="Jackson S.A."/>
            <person name="Wing R.A."/>
            <person name="Wang J."/>
            <person name="Chen M."/>
        </authorList>
    </citation>
    <scope>NUCLEOTIDE SEQUENCE [LARGE SCALE GENOMIC DNA]</scope>
    <source>
        <strain evidence="2">cv. IRGC 101232</strain>
    </source>
</reference>